<dbReference type="CDD" id="cd00167">
    <property type="entry name" value="SANT"/>
    <property type="match status" value="1"/>
</dbReference>
<organism evidence="5 6">
    <name type="scientific">Saxophila tyrrhenica</name>
    <dbReference type="NCBI Taxonomy" id="1690608"/>
    <lineage>
        <taxon>Eukaryota</taxon>
        <taxon>Fungi</taxon>
        <taxon>Dikarya</taxon>
        <taxon>Ascomycota</taxon>
        <taxon>Pezizomycotina</taxon>
        <taxon>Dothideomycetes</taxon>
        <taxon>Dothideomycetidae</taxon>
        <taxon>Mycosphaerellales</taxon>
        <taxon>Extremaceae</taxon>
        <taxon>Saxophila</taxon>
    </lineage>
</organism>
<dbReference type="Gene3D" id="1.10.10.60">
    <property type="entry name" value="Homeodomain-like"/>
    <property type="match status" value="1"/>
</dbReference>
<protein>
    <recommendedName>
        <fullName evidence="4">Myb-like domain-containing protein</fullName>
    </recommendedName>
</protein>
<dbReference type="Pfam" id="PF00400">
    <property type="entry name" value="WD40"/>
    <property type="match status" value="4"/>
</dbReference>
<feature type="compositionally biased region" description="Polar residues" evidence="3">
    <location>
        <begin position="471"/>
        <end position="489"/>
    </location>
</feature>
<keyword evidence="2" id="KW-0853">WD repeat</keyword>
<feature type="compositionally biased region" description="Polar residues" evidence="3">
    <location>
        <begin position="152"/>
        <end position="172"/>
    </location>
</feature>
<evidence type="ECO:0000259" key="4">
    <source>
        <dbReference type="PROSITE" id="PS50090"/>
    </source>
</evidence>
<dbReference type="GO" id="GO:0031932">
    <property type="term" value="C:TORC2 complex"/>
    <property type="evidence" value="ECO:0007669"/>
    <property type="project" value="InterPro"/>
</dbReference>
<dbReference type="InterPro" id="IPR015943">
    <property type="entry name" value="WD40/YVTN_repeat-like_dom_sf"/>
</dbReference>
<feature type="compositionally biased region" description="Basic and acidic residues" evidence="3">
    <location>
        <begin position="84"/>
        <end position="108"/>
    </location>
</feature>
<dbReference type="PANTHER" id="PTHR19842">
    <property type="entry name" value="G BETA-LIKE PROTEIN GBL"/>
    <property type="match status" value="1"/>
</dbReference>
<proteinExistence type="inferred from homology"/>
<dbReference type="SMART" id="SM00320">
    <property type="entry name" value="WD40"/>
    <property type="match status" value="6"/>
</dbReference>
<gene>
    <name evidence="5" type="ORF">LTR77_010555</name>
</gene>
<dbReference type="Proteomes" id="UP001337655">
    <property type="component" value="Unassembled WGS sequence"/>
</dbReference>
<dbReference type="SUPFAM" id="SSF46689">
    <property type="entry name" value="Homeodomain-like"/>
    <property type="match status" value="1"/>
</dbReference>
<dbReference type="GeneID" id="89931881"/>
<feature type="compositionally biased region" description="Polar residues" evidence="3">
    <location>
        <begin position="193"/>
        <end position="206"/>
    </location>
</feature>
<feature type="domain" description="Myb-like" evidence="4">
    <location>
        <begin position="701"/>
        <end position="744"/>
    </location>
</feature>
<evidence type="ECO:0000313" key="6">
    <source>
        <dbReference type="Proteomes" id="UP001337655"/>
    </source>
</evidence>
<dbReference type="InterPro" id="IPR036322">
    <property type="entry name" value="WD40_repeat_dom_sf"/>
</dbReference>
<dbReference type="GO" id="GO:0031931">
    <property type="term" value="C:TORC1 complex"/>
    <property type="evidence" value="ECO:0007669"/>
    <property type="project" value="InterPro"/>
</dbReference>
<dbReference type="PROSITE" id="PS50090">
    <property type="entry name" value="MYB_LIKE"/>
    <property type="match status" value="1"/>
</dbReference>
<accession>A0AAV9NYW7</accession>
<keyword evidence="6" id="KW-1185">Reference proteome</keyword>
<dbReference type="InterPro" id="IPR037588">
    <property type="entry name" value="MLST8"/>
</dbReference>
<reference evidence="5 6" key="1">
    <citation type="submission" date="2023-08" db="EMBL/GenBank/DDBJ databases">
        <title>Black Yeasts Isolated from many extreme environments.</title>
        <authorList>
            <person name="Coleine C."/>
            <person name="Stajich J.E."/>
            <person name="Selbmann L."/>
        </authorList>
    </citation>
    <scope>NUCLEOTIDE SEQUENCE [LARGE SCALE GENOMIC DNA]</scope>
    <source>
        <strain evidence="5 6">CCFEE 5935</strain>
    </source>
</reference>
<comment type="caution">
    <text evidence="5">The sequence shown here is derived from an EMBL/GenBank/DDBJ whole genome shotgun (WGS) entry which is preliminary data.</text>
</comment>
<feature type="region of interest" description="Disordered" evidence="3">
    <location>
        <begin position="345"/>
        <end position="559"/>
    </location>
</feature>
<sequence length="1679" mass="182189">MAPAVIDLTGSPEPEESPGRAAASALQSFQPRRERKNGHAIPKVKGQGQNGQNGTRGAASPSSGEAKQGVFDWASLGIRPFKLPSEDVRERQEGQHGDARAELRKMRAEAWSPAGSERRVSGSGGKGFGDQTRGVEYEVPGYRTFTTDKRTNGVNGTNGHTAASSPRAQQMGGTAKIGHGQGQQQQQHRQSTEQRSANGTKRNSASGIAPIRSNSHHKNARLSLPTERPGVPAKIHNARSPPRGMISPGTLRKEKELMWQEAARRTAALGIPPPPRGRFGLGDVQSPSQSTNAGVSTDANTDINPRPPKRPRVDESSAPRSNALRNAEAPFDDILAKVSADINTINSRSPDWARIKHPSSPFKARDSPQQPAVSPTVKTLVSPFKAVTESHPPRPKSASAGNLEPASPAPKTSEKPRKYVTAAPSLDSPAHTAIRDATKPALPSSPHGSQPALPATATGAPERVSTPAAMTHSTFEQRPRSVNSAQHDSQLPKPATSGSAAPPHAVKRRAKKRKSAAASLLLDPDVPAQDHSARKDSSTRDFTEAKQATESRSSTPTIMSNVWKAGSMAGDLVGKPVTPDSLNASKAVDTLKGDVEMVVNAAPDLVRSQKTRVENVTGLQEQLRKHRGVPASPKQDLQSQVDREFIDRAKELSASAVQQQRDSLESLPRPRLQRASTSQATGPPAAPIPSSNTITGVHGTPYTPEEDAYIVKLKEEQNLSWDAIAQHLPGRTLGSIQVRYSSKLKNRVMGKAPGFAGIAIASRRPTRISEVAIDSAEDSEAGRRPRKKRNNDASAVNGFISWADVKKQRLLDTQEDESAATSQVVSGPTDPSLQFVGERAYRKLVSRILRQRELGTNSGRSWAPSSRAIPNELKEHVFDDVGPRKYLKGTSSDVTHIAWAPDGRHFAAGSIAITDDRSMQYNKPNNLVLGDNERSLLAELPEHHLPRPHVIDSGNANGLHSMRQSQDSRLFMTVASVQFSPDSSTLYSAGSDRKVRAYRFDEGVDRASCQYELEHSAPLDLLSVSNNNVVATACHQTSDKCINVYNGKTAMAALSPGRQDSQVERAIYPSALRWGTAAHHSNFLLAGFSIDSYDEERDMAGETCLWDIAAGRPIEVHAVTRNVFDVAWNPSPSAASQIFAVASTPGTSKVNKRTRSVVQCFAPRQNRAARVLELECPAFDINDVVYCPYDDNLIAVGATDGKVYLWDQRYAAGNQKPLHVLEHEASLSVLDHDREREIADTGIRFLSWGATGSRLYSGSSDGVVKIWNPYMSSQNAHVKDVATFTSALMSGAFSPDYRELLIGEDQGRINLLSVGYGEKTVRTVERFDFHPAPAPKKDYNSLPEGHEAAKSLVDSGQVMIKRMGTLPVRQAVQGSNYSGPYLAPSKDDRKAAKKELKDARDEQYEIHTRKAAVSAVSSESDNTLRAADKKVEDAYDKFLNLQRRAIDAKILEPKAIELQQSFMEARKERKDMLEPLPEAERHYKCRLMCNYLPNHADDDYGVPDSERSRDRIPTALWQSNEIDVVNATPGDLVDPGLTSKCMTCLGPAAKPKAGKMAKCASCVRKAMGYTASCDVCASPIRPPTEQAGSKLCARCSFACFRCGMPAFISRNASSITCDYCEKTWRAGVLGYELVRKGPGSAGTSKDAALSRVSPAGLEGEEEEDALASAEMEHYASRWR</sequence>
<comment type="similarity">
    <text evidence="1">Belongs to the WD repeat LST8 family.</text>
</comment>
<evidence type="ECO:0000256" key="1">
    <source>
        <dbReference type="ARBA" id="ARBA00009890"/>
    </source>
</evidence>
<feature type="region of interest" description="Disordered" evidence="3">
    <location>
        <begin position="1377"/>
        <end position="1399"/>
    </location>
</feature>
<dbReference type="InterPro" id="IPR009057">
    <property type="entry name" value="Homeodomain-like_sf"/>
</dbReference>
<feature type="region of interest" description="Disordered" evidence="3">
    <location>
        <begin position="1638"/>
        <end position="1679"/>
    </location>
</feature>
<feature type="region of interest" description="Disordered" evidence="3">
    <location>
        <begin position="1"/>
        <end position="249"/>
    </location>
</feature>
<feature type="region of interest" description="Disordered" evidence="3">
    <location>
        <begin position="264"/>
        <end position="331"/>
    </location>
</feature>
<evidence type="ECO:0000256" key="2">
    <source>
        <dbReference type="PROSITE-ProRule" id="PRU00221"/>
    </source>
</evidence>
<evidence type="ECO:0000313" key="5">
    <source>
        <dbReference type="EMBL" id="KAK5163606.1"/>
    </source>
</evidence>
<feature type="compositionally biased region" description="Basic and acidic residues" evidence="3">
    <location>
        <begin position="1670"/>
        <end position="1679"/>
    </location>
</feature>
<feature type="compositionally biased region" description="Basic and acidic residues" evidence="3">
    <location>
        <begin position="531"/>
        <end position="549"/>
    </location>
</feature>
<dbReference type="InterPro" id="IPR001005">
    <property type="entry name" value="SANT/Myb"/>
</dbReference>
<feature type="compositionally biased region" description="Basic and acidic residues" evidence="3">
    <location>
        <begin position="1385"/>
        <end position="1399"/>
    </location>
</feature>
<dbReference type="SUPFAM" id="SSF50978">
    <property type="entry name" value="WD40 repeat-like"/>
    <property type="match status" value="1"/>
</dbReference>
<feature type="compositionally biased region" description="Polar residues" evidence="3">
    <location>
        <begin position="367"/>
        <end position="379"/>
    </location>
</feature>
<feature type="compositionally biased region" description="Polar residues" evidence="3">
    <location>
        <begin position="550"/>
        <end position="559"/>
    </location>
</feature>
<dbReference type="EMBL" id="JAVRRT010000024">
    <property type="protein sequence ID" value="KAK5163606.1"/>
    <property type="molecule type" value="Genomic_DNA"/>
</dbReference>
<feature type="repeat" description="WD" evidence="2">
    <location>
        <begin position="1243"/>
        <end position="1268"/>
    </location>
</feature>
<dbReference type="SMART" id="SM00717">
    <property type="entry name" value="SANT"/>
    <property type="match status" value="1"/>
</dbReference>
<dbReference type="Pfam" id="PF13921">
    <property type="entry name" value="Myb_DNA-bind_6"/>
    <property type="match status" value="1"/>
</dbReference>
<dbReference type="RefSeq" id="XP_064654048.1">
    <property type="nucleotide sequence ID" value="XM_064807773.1"/>
</dbReference>
<dbReference type="PROSITE" id="PS50082">
    <property type="entry name" value="WD_REPEATS_2"/>
    <property type="match status" value="1"/>
</dbReference>
<dbReference type="PANTHER" id="PTHR19842:SF2">
    <property type="entry name" value="WD REPEAT PROTEIN (AFU_ORTHOLOGUE AFUA_5G04300)"/>
    <property type="match status" value="1"/>
</dbReference>
<feature type="region of interest" description="Disordered" evidence="3">
    <location>
        <begin position="620"/>
        <end position="640"/>
    </location>
</feature>
<feature type="compositionally biased region" description="Polar residues" evidence="3">
    <location>
        <begin position="285"/>
        <end position="303"/>
    </location>
</feature>
<name>A0AAV9NYW7_9PEZI</name>
<evidence type="ECO:0000256" key="3">
    <source>
        <dbReference type="SAM" id="MobiDB-lite"/>
    </source>
</evidence>
<dbReference type="InterPro" id="IPR001680">
    <property type="entry name" value="WD40_rpt"/>
</dbReference>
<feature type="compositionally biased region" description="Basic residues" evidence="3">
    <location>
        <begin position="505"/>
        <end position="515"/>
    </location>
</feature>
<dbReference type="Gene3D" id="2.130.10.10">
    <property type="entry name" value="YVTN repeat-like/Quinoprotein amine dehydrogenase"/>
    <property type="match status" value="1"/>
</dbReference>
<dbReference type="GO" id="GO:0031929">
    <property type="term" value="P:TOR signaling"/>
    <property type="evidence" value="ECO:0007669"/>
    <property type="project" value="InterPro"/>
</dbReference>
<dbReference type="GO" id="GO:0032956">
    <property type="term" value="P:regulation of actin cytoskeleton organization"/>
    <property type="evidence" value="ECO:0007669"/>
    <property type="project" value="TreeGrafter"/>
</dbReference>
<feature type="region of interest" description="Disordered" evidence="3">
    <location>
        <begin position="652"/>
        <end position="702"/>
    </location>
</feature>